<proteinExistence type="predicted"/>
<keyword evidence="2" id="KW-1185">Reference proteome</keyword>
<accession>A0ACC6RPW1</accession>
<dbReference type="EMBL" id="JAYMRU010000024">
    <property type="protein sequence ID" value="MEM5403764.1"/>
    <property type="molecule type" value="Genomic_DNA"/>
</dbReference>
<name>A0ACC6RPW1_9BURK</name>
<comment type="caution">
    <text evidence="1">The sequence shown here is derived from an EMBL/GenBank/DDBJ whole genome shotgun (WGS) entry which is preliminary data.</text>
</comment>
<evidence type="ECO:0000313" key="2">
    <source>
        <dbReference type="Proteomes" id="UP001392318"/>
    </source>
</evidence>
<dbReference type="Proteomes" id="UP001392318">
    <property type="component" value="Unassembled WGS sequence"/>
</dbReference>
<sequence length="160" mass="17980">MIDINLLAFALSQAYPGSTRENYFLSYHVGIDGKQDADSSIMSWTLDAPQPTPDELPALCEKYRAQFEEDGLTKDAQAIIESMLMQIDHEIKEAQHKGDEARVQLLHDIRQKMLDVPNQPGYPKDIEWPDVPLSPPQTAYEFIPVTASPPPDPPILPPQE</sequence>
<gene>
    <name evidence="1" type="ORF">VSR83_27645</name>
</gene>
<evidence type="ECO:0000313" key="1">
    <source>
        <dbReference type="EMBL" id="MEM5403764.1"/>
    </source>
</evidence>
<reference evidence="1" key="1">
    <citation type="submission" date="2024-01" db="EMBL/GenBank/DDBJ databases">
        <title>The diversity of rhizobia nodulating Mimosa spp. in eleven states of Brazil covering several biomes is determined by host plant, location, and edaphic factors.</title>
        <authorList>
            <person name="Rouws L."/>
            <person name="Barauna A."/>
            <person name="Beukes C."/>
            <person name="De Faria S.M."/>
            <person name="Gross E."/>
            <person name="Dos Reis Junior F.B."/>
            <person name="Simon M."/>
            <person name="Maluk M."/>
            <person name="Odee D.W."/>
            <person name="Kenicer G."/>
            <person name="Young J.P.W."/>
            <person name="Reis V.M."/>
            <person name="Zilli J."/>
            <person name="James E.K."/>
        </authorList>
    </citation>
    <scope>NUCLEOTIDE SEQUENCE</scope>
    <source>
        <strain evidence="1">JPY452</strain>
    </source>
</reference>
<protein>
    <submittedName>
        <fullName evidence="1">Uncharacterized protein</fullName>
    </submittedName>
</protein>
<organism evidence="1 2">
    <name type="scientific">Paraburkholderia unamae</name>
    <dbReference type="NCBI Taxonomy" id="219649"/>
    <lineage>
        <taxon>Bacteria</taxon>
        <taxon>Pseudomonadati</taxon>
        <taxon>Pseudomonadota</taxon>
        <taxon>Betaproteobacteria</taxon>
        <taxon>Burkholderiales</taxon>
        <taxon>Burkholderiaceae</taxon>
        <taxon>Paraburkholderia</taxon>
    </lineage>
</organism>